<evidence type="ECO:0000313" key="1">
    <source>
        <dbReference type="EMBL" id="KAJ2894369.1"/>
    </source>
</evidence>
<dbReference type="EMBL" id="JANBVB010000420">
    <property type="protein sequence ID" value="KAJ2894369.1"/>
    <property type="molecule type" value="Genomic_DNA"/>
</dbReference>
<organism evidence="1 2">
    <name type="scientific">Coemansia aciculifera</name>
    <dbReference type="NCBI Taxonomy" id="417176"/>
    <lineage>
        <taxon>Eukaryota</taxon>
        <taxon>Fungi</taxon>
        <taxon>Fungi incertae sedis</taxon>
        <taxon>Zoopagomycota</taxon>
        <taxon>Kickxellomycotina</taxon>
        <taxon>Kickxellomycetes</taxon>
        <taxon>Kickxellales</taxon>
        <taxon>Kickxellaceae</taxon>
        <taxon>Coemansia</taxon>
    </lineage>
</organism>
<feature type="non-terminal residue" evidence="1">
    <location>
        <position position="99"/>
    </location>
</feature>
<sequence>MSLSIGTLTQNVKFKELLDYMRTTYAPMGKRFWYCHISDVAGYNMRASIARLTICVLLLALVCHNFDYVLTASDESDKFVSEFKKKVDEFGFNQDTLCL</sequence>
<gene>
    <name evidence="1" type="ORF">IWW38_002600</name>
</gene>
<name>A0ACC1M4S8_9FUNG</name>
<keyword evidence="2" id="KW-1185">Reference proteome</keyword>
<reference evidence="1" key="1">
    <citation type="submission" date="2022-07" db="EMBL/GenBank/DDBJ databases">
        <title>Phylogenomic reconstructions and comparative analyses of Kickxellomycotina fungi.</title>
        <authorList>
            <person name="Reynolds N.K."/>
            <person name="Stajich J.E."/>
            <person name="Barry K."/>
            <person name="Grigoriev I.V."/>
            <person name="Crous P."/>
            <person name="Smith M.E."/>
        </authorList>
    </citation>
    <scope>NUCLEOTIDE SEQUENCE</scope>
    <source>
        <strain evidence="1">CBS 190363</strain>
    </source>
</reference>
<accession>A0ACC1M4S8</accession>
<comment type="caution">
    <text evidence="1">The sequence shown here is derived from an EMBL/GenBank/DDBJ whole genome shotgun (WGS) entry which is preliminary data.</text>
</comment>
<protein>
    <submittedName>
        <fullName evidence="1">Uncharacterized protein</fullName>
    </submittedName>
</protein>
<dbReference type="Proteomes" id="UP001139981">
    <property type="component" value="Unassembled WGS sequence"/>
</dbReference>
<evidence type="ECO:0000313" key="2">
    <source>
        <dbReference type="Proteomes" id="UP001139981"/>
    </source>
</evidence>
<proteinExistence type="predicted"/>